<evidence type="ECO:0000256" key="1">
    <source>
        <dbReference type="SAM" id="Phobius"/>
    </source>
</evidence>
<keyword evidence="1" id="KW-1133">Transmembrane helix</keyword>
<keyword evidence="1" id="KW-0812">Transmembrane</keyword>
<keyword evidence="1" id="KW-0472">Membrane</keyword>
<name>A0A495W2A1_9PSEU</name>
<dbReference type="EMBL" id="RBXO01000001">
    <property type="protein sequence ID" value="RKT55599.1"/>
    <property type="molecule type" value="Genomic_DNA"/>
</dbReference>
<dbReference type="AlphaFoldDB" id="A0A495W2A1"/>
<feature type="transmembrane region" description="Helical" evidence="1">
    <location>
        <begin position="28"/>
        <end position="45"/>
    </location>
</feature>
<organism evidence="2 3">
    <name type="scientific">Saccharothrix australiensis</name>
    <dbReference type="NCBI Taxonomy" id="2072"/>
    <lineage>
        <taxon>Bacteria</taxon>
        <taxon>Bacillati</taxon>
        <taxon>Actinomycetota</taxon>
        <taxon>Actinomycetes</taxon>
        <taxon>Pseudonocardiales</taxon>
        <taxon>Pseudonocardiaceae</taxon>
        <taxon>Saccharothrix</taxon>
    </lineage>
</organism>
<gene>
    <name evidence="2" type="ORF">C8E97_4279</name>
</gene>
<accession>A0A495W2A1</accession>
<dbReference type="Proteomes" id="UP000282084">
    <property type="component" value="Unassembled WGS sequence"/>
</dbReference>
<proteinExistence type="predicted"/>
<evidence type="ECO:0000313" key="2">
    <source>
        <dbReference type="EMBL" id="RKT55599.1"/>
    </source>
</evidence>
<protein>
    <submittedName>
        <fullName evidence="2">Uncharacterized protein</fullName>
    </submittedName>
</protein>
<evidence type="ECO:0000313" key="3">
    <source>
        <dbReference type="Proteomes" id="UP000282084"/>
    </source>
</evidence>
<comment type="caution">
    <text evidence="2">The sequence shown here is derived from an EMBL/GenBank/DDBJ whole genome shotgun (WGS) entry which is preliminary data.</text>
</comment>
<reference evidence="2 3" key="1">
    <citation type="submission" date="2018-10" db="EMBL/GenBank/DDBJ databases">
        <title>Sequencing the genomes of 1000 actinobacteria strains.</title>
        <authorList>
            <person name="Klenk H.-P."/>
        </authorList>
    </citation>
    <scope>NUCLEOTIDE SEQUENCE [LARGE SCALE GENOMIC DNA]</scope>
    <source>
        <strain evidence="2 3">DSM 43800</strain>
    </source>
</reference>
<sequence length="64" mass="6411">MSHVGGAIAIAVYMTMLGAGFDYEPTELLGVAVVAVGAVVAFTVLPGRRADPAPRPSADSRPGG</sequence>
<keyword evidence="3" id="KW-1185">Reference proteome</keyword>